<feature type="signal peptide" evidence="2">
    <location>
        <begin position="1"/>
        <end position="20"/>
    </location>
</feature>
<name>A0ABT0RWA4_9SPHN</name>
<protein>
    <submittedName>
        <fullName evidence="3">Uncharacterized protein</fullName>
    </submittedName>
</protein>
<feature type="region of interest" description="Disordered" evidence="1">
    <location>
        <begin position="25"/>
        <end position="60"/>
    </location>
</feature>
<dbReference type="RefSeq" id="WP_249904658.1">
    <property type="nucleotide sequence ID" value="NZ_JAMGBA010000002.1"/>
</dbReference>
<dbReference type="EMBL" id="JAMGBA010000002">
    <property type="protein sequence ID" value="MCL6699236.1"/>
    <property type="molecule type" value="Genomic_DNA"/>
</dbReference>
<dbReference type="Proteomes" id="UP001203410">
    <property type="component" value="Unassembled WGS sequence"/>
</dbReference>
<gene>
    <name evidence="3" type="ORF">LZ496_10645</name>
</gene>
<evidence type="ECO:0000313" key="4">
    <source>
        <dbReference type="Proteomes" id="UP001203410"/>
    </source>
</evidence>
<proteinExistence type="predicted"/>
<feature type="chain" id="PRO_5045562217" evidence="2">
    <location>
        <begin position="21"/>
        <end position="113"/>
    </location>
</feature>
<sequence length="113" mass="12131">MARFVCLALSSMLLAAPLQAQVAKDRAPSPSPYHVTQEEAPQRSFDIIDDTADTNSSGKGSRIIAGTEVMANTSVGFGMFGEKADPPEHTKSINRDYSVPKSRKAAFGVALRF</sequence>
<accession>A0ABT0RWA4</accession>
<comment type="caution">
    <text evidence="3">The sequence shown here is derived from an EMBL/GenBank/DDBJ whole genome shotgun (WGS) entry which is preliminary data.</text>
</comment>
<evidence type="ECO:0000313" key="3">
    <source>
        <dbReference type="EMBL" id="MCL6699236.1"/>
    </source>
</evidence>
<evidence type="ECO:0000256" key="2">
    <source>
        <dbReference type="SAM" id="SignalP"/>
    </source>
</evidence>
<evidence type="ECO:0000256" key="1">
    <source>
        <dbReference type="SAM" id="MobiDB-lite"/>
    </source>
</evidence>
<organism evidence="3 4">
    <name type="scientific">Sphingomonas caseinilyticus</name>
    <dbReference type="NCBI Taxonomy" id="2908205"/>
    <lineage>
        <taxon>Bacteria</taxon>
        <taxon>Pseudomonadati</taxon>
        <taxon>Pseudomonadota</taxon>
        <taxon>Alphaproteobacteria</taxon>
        <taxon>Sphingomonadales</taxon>
        <taxon>Sphingomonadaceae</taxon>
        <taxon>Sphingomonas</taxon>
    </lineage>
</organism>
<keyword evidence="2" id="KW-0732">Signal</keyword>
<keyword evidence="4" id="KW-1185">Reference proteome</keyword>
<reference evidence="3 4" key="1">
    <citation type="submission" date="2022-05" db="EMBL/GenBank/DDBJ databases">
        <authorList>
            <person name="Jo J.-H."/>
            <person name="Im W.-T."/>
        </authorList>
    </citation>
    <scope>NUCLEOTIDE SEQUENCE [LARGE SCALE GENOMIC DNA]</scope>
    <source>
        <strain evidence="3 4">NSE70-1</strain>
    </source>
</reference>